<dbReference type="KEGG" id="ehn:H9Q80_02020"/>
<proteinExistence type="predicted"/>
<dbReference type="EMBL" id="CP060636">
    <property type="protein sequence ID" value="QNM12749.1"/>
    <property type="molecule type" value="Genomic_DNA"/>
</dbReference>
<gene>
    <name evidence="1" type="ORF">H9Q80_02020</name>
</gene>
<reference evidence="1 2" key="1">
    <citation type="submission" date="2020-08" db="EMBL/GenBank/DDBJ databases">
        <authorList>
            <person name="Liu C."/>
            <person name="Sun Q."/>
        </authorList>
    </citation>
    <scope>NUCLEOTIDE SEQUENCE [LARGE SCALE GENOMIC DNA]</scope>
    <source>
        <strain evidence="1 2">NSJ-61</strain>
    </source>
</reference>
<evidence type="ECO:0000313" key="1">
    <source>
        <dbReference type="EMBL" id="QNM12749.1"/>
    </source>
</evidence>
<evidence type="ECO:0008006" key="3">
    <source>
        <dbReference type="Google" id="ProtNLM"/>
    </source>
</evidence>
<dbReference type="RefSeq" id="WP_158552354.1">
    <property type="nucleotide sequence ID" value="NZ_CP060636.1"/>
</dbReference>
<dbReference type="Proteomes" id="UP000515856">
    <property type="component" value="Chromosome"/>
</dbReference>
<accession>A0A7G9GPL7</accession>
<sequence length="58" mass="6821">MNIIKITRLNKCISIEELAECAKLPICIYCYYEDQCIFTIDQYKAICKKLEISFDAHL</sequence>
<organism evidence="1 2">
    <name type="scientific">[Eubacterium] hominis</name>
    <dbReference type="NCBI Taxonomy" id="2764325"/>
    <lineage>
        <taxon>Bacteria</taxon>
        <taxon>Bacillati</taxon>
        <taxon>Bacillota</taxon>
        <taxon>Erysipelotrichia</taxon>
        <taxon>Erysipelotrichales</taxon>
        <taxon>Erysipelotrichaceae</taxon>
        <taxon>Amedibacillus</taxon>
    </lineage>
</organism>
<dbReference type="AlphaFoldDB" id="A0A7G9GPL7"/>
<evidence type="ECO:0000313" key="2">
    <source>
        <dbReference type="Proteomes" id="UP000515856"/>
    </source>
</evidence>
<name>A0A7G9GPL7_9FIRM</name>
<protein>
    <recommendedName>
        <fullName evidence="3">XRE family transcriptional regulator</fullName>
    </recommendedName>
</protein>
<keyword evidence="2" id="KW-1185">Reference proteome</keyword>